<dbReference type="RefSeq" id="WP_323280807.1">
    <property type="nucleotide sequence ID" value="NZ_JAYGGQ010000018.1"/>
</dbReference>
<reference evidence="2 3" key="1">
    <citation type="submission" date="2023-12" db="EMBL/GenBank/DDBJ databases">
        <title>Sinomonas terricola sp. nov, isolated from litchi orchard soil in Guangdong, PR China.</title>
        <authorList>
            <person name="Jiaxin W."/>
            <person name="Yang Z."/>
            <person name="Honghui Z."/>
        </authorList>
    </citation>
    <scope>NUCLEOTIDE SEQUENCE [LARGE SCALE GENOMIC DNA]</scope>
    <source>
        <strain evidence="2 3">JGH33</strain>
    </source>
</reference>
<dbReference type="Proteomes" id="UP001304769">
    <property type="component" value="Unassembled WGS sequence"/>
</dbReference>
<evidence type="ECO:0000313" key="2">
    <source>
        <dbReference type="EMBL" id="MEA5456833.1"/>
    </source>
</evidence>
<dbReference type="Pfam" id="PF03633">
    <property type="entry name" value="Glyco_hydro_65C"/>
    <property type="match status" value="1"/>
</dbReference>
<dbReference type="PANTHER" id="PTHR11051:SF8">
    <property type="entry name" value="PROTEIN-GLUCOSYLGALACTOSYLHYDROXYLYSINE GLUCOSIDASE"/>
    <property type="match status" value="1"/>
</dbReference>
<proteinExistence type="predicted"/>
<gene>
    <name evidence="2" type="ORF">SPF06_19090</name>
</gene>
<dbReference type="Gene3D" id="2.60.420.10">
    <property type="entry name" value="Maltose phosphorylase, domain 3"/>
    <property type="match status" value="1"/>
</dbReference>
<keyword evidence="2" id="KW-0378">Hydrolase</keyword>
<keyword evidence="3" id="KW-1185">Reference proteome</keyword>
<evidence type="ECO:0000259" key="1">
    <source>
        <dbReference type="Pfam" id="PF03633"/>
    </source>
</evidence>
<accession>A0ABU5TB69</accession>
<protein>
    <submittedName>
        <fullName evidence="2">Glycosyl hydrolase family 65 protein</fullName>
    </submittedName>
</protein>
<sequence length="91" mass="10177">MAGTIDVVQRTFAGLRLTRDALIFSPRMPKELRSVRFRVRYRDQLLDVDLEAGALRVTSAAADAEAVRICVSEEEILLEPGASHCFQLSRT</sequence>
<feature type="domain" description="Glycoside hydrolase family 65 C-terminal" evidence="1">
    <location>
        <begin position="15"/>
        <end position="77"/>
    </location>
</feature>
<dbReference type="PANTHER" id="PTHR11051">
    <property type="entry name" value="GLYCOSYL HYDROLASE-RELATED"/>
    <property type="match status" value="1"/>
</dbReference>
<dbReference type="InterPro" id="IPR005194">
    <property type="entry name" value="Glyco_hydro_65_C"/>
</dbReference>
<dbReference type="SUPFAM" id="SSF48208">
    <property type="entry name" value="Six-hairpin glycosidases"/>
    <property type="match status" value="1"/>
</dbReference>
<dbReference type="InterPro" id="IPR008928">
    <property type="entry name" value="6-hairpin_glycosidase_sf"/>
</dbReference>
<comment type="caution">
    <text evidence="2">The sequence shown here is derived from an EMBL/GenBank/DDBJ whole genome shotgun (WGS) entry which is preliminary data.</text>
</comment>
<dbReference type="EMBL" id="JAYGGQ010000018">
    <property type="protein sequence ID" value="MEA5456833.1"/>
    <property type="molecule type" value="Genomic_DNA"/>
</dbReference>
<organism evidence="2 3">
    <name type="scientific">Sinomonas terricola</name>
    <dbReference type="NCBI Taxonomy" id="3110330"/>
    <lineage>
        <taxon>Bacteria</taxon>
        <taxon>Bacillati</taxon>
        <taxon>Actinomycetota</taxon>
        <taxon>Actinomycetes</taxon>
        <taxon>Micrococcales</taxon>
        <taxon>Micrococcaceae</taxon>
        <taxon>Sinomonas</taxon>
    </lineage>
</organism>
<name>A0ABU5TB69_9MICC</name>
<dbReference type="GO" id="GO:0016787">
    <property type="term" value="F:hydrolase activity"/>
    <property type="evidence" value="ECO:0007669"/>
    <property type="project" value="UniProtKB-KW"/>
</dbReference>
<evidence type="ECO:0000313" key="3">
    <source>
        <dbReference type="Proteomes" id="UP001304769"/>
    </source>
</evidence>